<dbReference type="PANTHER" id="PTHR11241:SF0">
    <property type="entry name" value="DEOXYURIDINE 5'-TRIPHOSPHATE NUCLEOTIDOHYDROLASE"/>
    <property type="match status" value="1"/>
</dbReference>
<reference evidence="7 8" key="1">
    <citation type="submission" date="2016-10" db="EMBL/GenBank/DDBJ databases">
        <authorList>
            <person name="de Groot N.N."/>
        </authorList>
    </citation>
    <scope>NUCLEOTIDE SEQUENCE [LARGE SCALE GENOMIC DNA]</scope>
    <source>
        <strain evidence="7 8">DSM 20475</strain>
    </source>
</reference>
<dbReference type="EMBL" id="FNAF01000001">
    <property type="protein sequence ID" value="SDD09851.1"/>
    <property type="molecule type" value="Genomic_DNA"/>
</dbReference>
<evidence type="ECO:0000313" key="7">
    <source>
        <dbReference type="EMBL" id="SDD09851.1"/>
    </source>
</evidence>
<dbReference type="OrthoDB" id="9809956at2"/>
<evidence type="ECO:0000256" key="5">
    <source>
        <dbReference type="ARBA" id="ARBA00047686"/>
    </source>
</evidence>
<dbReference type="InterPro" id="IPR008181">
    <property type="entry name" value="dUTPase"/>
</dbReference>
<dbReference type="Pfam" id="PF00692">
    <property type="entry name" value="dUTPase"/>
    <property type="match status" value="1"/>
</dbReference>
<keyword evidence="4" id="KW-0546">Nucleotide metabolism</keyword>
<dbReference type="PANTHER" id="PTHR11241">
    <property type="entry name" value="DEOXYURIDINE 5'-TRIPHOSPHATE NUCLEOTIDOHYDROLASE"/>
    <property type="match status" value="1"/>
</dbReference>
<dbReference type="SUPFAM" id="SSF51283">
    <property type="entry name" value="dUTPase-like"/>
    <property type="match status" value="1"/>
</dbReference>
<evidence type="ECO:0000313" key="8">
    <source>
        <dbReference type="Proteomes" id="UP000198995"/>
    </source>
</evidence>
<dbReference type="RefSeq" id="WP_091790862.1">
    <property type="nucleotide sequence ID" value="NZ_FNAF01000001.1"/>
</dbReference>
<organism evidence="7 8">
    <name type="scientific">Peptococcus niger</name>
    <dbReference type="NCBI Taxonomy" id="2741"/>
    <lineage>
        <taxon>Bacteria</taxon>
        <taxon>Bacillati</taxon>
        <taxon>Bacillota</taxon>
        <taxon>Clostridia</taxon>
        <taxon>Eubacteriales</taxon>
        <taxon>Peptococcaceae</taxon>
        <taxon>Peptococcus</taxon>
    </lineage>
</organism>
<keyword evidence="8" id="KW-1185">Reference proteome</keyword>
<comment type="similarity">
    <text evidence="1">Belongs to the dUTPase family.</text>
</comment>
<dbReference type="Gene3D" id="2.70.40.10">
    <property type="match status" value="1"/>
</dbReference>
<dbReference type="InterPro" id="IPR029054">
    <property type="entry name" value="dUTPase-like"/>
</dbReference>
<sequence>MIYFEKVSAKQFAEDAEKNGYSVLDIKAVYRKISLPVRATAGSAGYDFYTPFQIHLSPGESICIPTGIRAAMPEGVVLLLMPRSGLGIRYRLQLANTIGVIDSDYYGALNEGHILTTITNDSKKGDVLTLAAGERFMQGVFLPHLLCDDDEALAQRTGGFGSTGEKNLDSKG</sequence>
<comment type="catalytic activity">
    <reaction evidence="5">
        <text>dUTP + H2O = dUMP + diphosphate + H(+)</text>
        <dbReference type="Rhea" id="RHEA:10248"/>
        <dbReference type="ChEBI" id="CHEBI:15377"/>
        <dbReference type="ChEBI" id="CHEBI:15378"/>
        <dbReference type="ChEBI" id="CHEBI:33019"/>
        <dbReference type="ChEBI" id="CHEBI:61555"/>
        <dbReference type="ChEBI" id="CHEBI:246422"/>
        <dbReference type="EC" id="3.6.1.23"/>
    </reaction>
</comment>
<dbReference type="GO" id="GO:0000287">
    <property type="term" value="F:magnesium ion binding"/>
    <property type="evidence" value="ECO:0007669"/>
    <property type="project" value="InterPro"/>
</dbReference>
<dbReference type="Proteomes" id="UP000198995">
    <property type="component" value="Unassembled WGS sequence"/>
</dbReference>
<dbReference type="STRING" id="2741.SAMN04489866_101169"/>
<evidence type="ECO:0000256" key="3">
    <source>
        <dbReference type="ARBA" id="ARBA00022801"/>
    </source>
</evidence>
<evidence type="ECO:0000256" key="4">
    <source>
        <dbReference type="ARBA" id="ARBA00023080"/>
    </source>
</evidence>
<dbReference type="CDD" id="cd07557">
    <property type="entry name" value="trimeric_dUTPase"/>
    <property type="match status" value="1"/>
</dbReference>
<dbReference type="GO" id="GO:0006226">
    <property type="term" value="P:dUMP biosynthetic process"/>
    <property type="evidence" value="ECO:0007669"/>
    <property type="project" value="InterPro"/>
</dbReference>
<gene>
    <name evidence="7" type="ORF">SAMN04489866_101169</name>
</gene>
<evidence type="ECO:0000259" key="6">
    <source>
        <dbReference type="Pfam" id="PF00692"/>
    </source>
</evidence>
<dbReference type="GO" id="GO:0046081">
    <property type="term" value="P:dUTP catabolic process"/>
    <property type="evidence" value="ECO:0007669"/>
    <property type="project" value="InterPro"/>
</dbReference>
<evidence type="ECO:0000256" key="2">
    <source>
        <dbReference type="ARBA" id="ARBA00012379"/>
    </source>
</evidence>
<dbReference type="InterPro" id="IPR033704">
    <property type="entry name" value="dUTPase_trimeric"/>
</dbReference>
<dbReference type="EC" id="3.6.1.23" evidence="2"/>
<evidence type="ECO:0000256" key="1">
    <source>
        <dbReference type="ARBA" id="ARBA00006581"/>
    </source>
</evidence>
<accession>A0A1G6RZL9</accession>
<keyword evidence="3 7" id="KW-0378">Hydrolase</keyword>
<protein>
    <recommendedName>
        <fullName evidence="2">dUTP diphosphatase</fullName>
        <ecNumber evidence="2">3.6.1.23</ecNumber>
    </recommendedName>
</protein>
<name>A0A1G6RZL9_PEPNI</name>
<dbReference type="InterPro" id="IPR036157">
    <property type="entry name" value="dUTPase-like_sf"/>
</dbReference>
<proteinExistence type="inferred from homology"/>
<dbReference type="AlphaFoldDB" id="A0A1G6RZL9"/>
<dbReference type="GO" id="GO:0004170">
    <property type="term" value="F:dUTP diphosphatase activity"/>
    <property type="evidence" value="ECO:0007669"/>
    <property type="project" value="UniProtKB-EC"/>
</dbReference>
<feature type="domain" description="dUTPase-like" evidence="6">
    <location>
        <begin position="32"/>
        <end position="164"/>
    </location>
</feature>